<dbReference type="Proteomes" id="UP000239590">
    <property type="component" value="Unassembled WGS sequence"/>
</dbReference>
<dbReference type="PROSITE" id="PS51688">
    <property type="entry name" value="ICA"/>
    <property type="match status" value="1"/>
</dbReference>
<gene>
    <name evidence="3" type="ORF">C5O19_24280</name>
</gene>
<feature type="coiled-coil region" evidence="1">
    <location>
        <begin position="95"/>
        <end position="129"/>
    </location>
</feature>
<protein>
    <recommendedName>
        <fullName evidence="2">Peptidase S74 domain-containing protein</fullName>
    </recommendedName>
</protein>
<evidence type="ECO:0000313" key="3">
    <source>
        <dbReference type="EMBL" id="PQA53792.1"/>
    </source>
</evidence>
<dbReference type="AlphaFoldDB" id="A0A2S7IFA8"/>
<feature type="domain" description="Peptidase S74" evidence="2">
    <location>
        <begin position="16"/>
        <end position="109"/>
    </location>
</feature>
<dbReference type="Pfam" id="PF13884">
    <property type="entry name" value="Peptidase_S74"/>
    <property type="match status" value="1"/>
</dbReference>
<dbReference type="InterPro" id="IPR030392">
    <property type="entry name" value="S74_ICA"/>
</dbReference>
<organism evidence="3 4">
    <name type="scientific">Siphonobacter curvatus</name>
    <dbReference type="NCBI Taxonomy" id="2094562"/>
    <lineage>
        <taxon>Bacteria</taxon>
        <taxon>Pseudomonadati</taxon>
        <taxon>Bacteroidota</taxon>
        <taxon>Cytophagia</taxon>
        <taxon>Cytophagales</taxon>
        <taxon>Cytophagaceae</taxon>
        <taxon>Siphonobacter</taxon>
    </lineage>
</organism>
<sequence length="132" mass="14730">MGVQVLPNGNAWQTISDSTRKENFRAAGGASFLKKISQMRLGSWNYKGQDVKQYRHYGPMAQDFYAAFGKDELGTIGEDKSINQADFDGVNLIAIKALIEKVEKLEVAVKDLQQENASLSNQNATLEFQKVR</sequence>
<keyword evidence="4" id="KW-1185">Reference proteome</keyword>
<dbReference type="EMBL" id="PTRA01000008">
    <property type="protein sequence ID" value="PQA53792.1"/>
    <property type="molecule type" value="Genomic_DNA"/>
</dbReference>
<dbReference type="OrthoDB" id="925207at2"/>
<accession>A0A2S7IFA8</accession>
<keyword evidence="1" id="KW-0175">Coiled coil</keyword>
<proteinExistence type="predicted"/>
<name>A0A2S7IFA8_9BACT</name>
<comment type="caution">
    <text evidence="3">The sequence shown here is derived from an EMBL/GenBank/DDBJ whole genome shotgun (WGS) entry which is preliminary data.</text>
</comment>
<evidence type="ECO:0000313" key="4">
    <source>
        <dbReference type="Proteomes" id="UP000239590"/>
    </source>
</evidence>
<evidence type="ECO:0000259" key="2">
    <source>
        <dbReference type="PROSITE" id="PS51688"/>
    </source>
</evidence>
<evidence type="ECO:0000256" key="1">
    <source>
        <dbReference type="SAM" id="Coils"/>
    </source>
</evidence>
<reference evidence="4" key="1">
    <citation type="submission" date="2018-02" db="EMBL/GenBank/DDBJ databases">
        <title>Genome sequencing of Solimonas sp. HR-BB.</title>
        <authorList>
            <person name="Lee Y."/>
            <person name="Jeon C.O."/>
        </authorList>
    </citation>
    <scope>NUCLEOTIDE SEQUENCE [LARGE SCALE GENOMIC DNA]</scope>
    <source>
        <strain evidence="4">HR-U</strain>
    </source>
</reference>